<protein>
    <submittedName>
        <fullName evidence="1">Flagellar biosynthesis regulatory protein FlaF</fullName>
    </submittedName>
</protein>
<keyword evidence="1" id="KW-0966">Cell projection</keyword>
<gene>
    <name evidence="1" type="primary">flaF</name>
    <name evidence="1" type="ORF">GCM10011415_29500</name>
</gene>
<keyword evidence="2" id="KW-1185">Reference proteome</keyword>
<dbReference type="Pfam" id="PF07309">
    <property type="entry name" value="FlaF"/>
    <property type="match status" value="1"/>
</dbReference>
<dbReference type="AlphaFoldDB" id="A0A8J2ZL94"/>
<reference evidence="1" key="2">
    <citation type="submission" date="2020-09" db="EMBL/GenBank/DDBJ databases">
        <authorList>
            <person name="Sun Q."/>
            <person name="Zhou Y."/>
        </authorList>
    </citation>
    <scope>NUCLEOTIDE SEQUENCE</scope>
    <source>
        <strain evidence="1">CGMCC 1.15762</strain>
    </source>
</reference>
<dbReference type="GO" id="GO:0044781">
    <property type="term" value="P:bacterial-type flagellum organization"/>
    <property type="evidence" value="ECO:0007669"/>
    <property type="project" value="InterPro"/>
</dbReference>
<accession>A0A8J2ZL94</accession>
<dbReference type="RefSeq" id="WP_188790999.1">
    <property type="nucleotide sequence ID" value="NZ_BMJV01000006.1"/>
</dbReference>
<evidence type="ECO:0000313" key="2">
    <source>
        <dbReference type="Proteomes" id="UP000617145"/>
    </source>
</evidence>
<sequence length="125" mass="14148">MNAQTMAHRAYAQSVTTTRTDRGIEYELFARVTHQIKAAAEDGPKSYPRLVEALYENRRLWIALAVDVADEKNELPQDLRAQIFYLSEFVQAQTGKILQRKARLAPILEVNASIMRGLSGRSISK</sequence>
<reference evidence="1" key="1">
    <citation type="journal article" date="2014" name="Int. J. Syst. Evol. Microbiol.">
        <title>Complete genome sequence of Corynebacterium casei LMG S-19264T (=DSM 44701T), isolated from a smear-ripened cheese.</title>
        <authorList>
            <consortium name="US DOE Joint Genome Institute (JGI-PGF)"/>
            <person name="Walter F."/>
            <person name="Albersmeier A."/>
            <person name="Kalinowski J."/>
            <person name="Ruckert C."/>
        </authorList>
    </citation>
    <scope>NUCLEOTIDE SEQUENCE</scope>
    <source>
        <strain evidence="1">CGMCC 1.15762</strain>
    </source>
</reference>
<comment type="caution">
    <text evidence="1">The sequence shown here is derived from an EMBL/GenBank/DDBJ whole genome shotgun (WGS) entry which is preliminary data.</text>
</comment>
<dbReference type="Proteomes" id="UP000617145">
    <property type="component" value="Unassembled WGS sequence"/>
</dbReference>
<dbReference type="NCBIfam" id="NF009435">
    <property type="entry name" value="PRK12794.1"/>
    <property type="match status" value="1"/>
</dbReference>
<evidence type="ECO:0000313" key="1">
    <source>
        <dbReference type="EMBL" id="GGG78596.1"/>
    </source>
</evidence>
<name>A0A8J2ZL94_9RHOB</name>
<proteinExistence type="predicted"/>
<organism evidence="1 2">
    <name type="scientific">Salipiger pallidus</name>
    <dbReference type="NCBI Taxonomy" id="1775170"/>
    <lineage>
        <taxon>Bacteria</taxon>
        <taxon>Pseudomonadati</taxon>
        <taxon>Pseudomonadota</taxon>
        <taxon>Alphaproteobacteria</taxon>
        <taxon>Rhodobacterales</taxon>
        <taxon>Roseobacteraceae</taxon>
        <taxon>Salipiger</taxon>
    </lineage>
</organism>
<keyword evidence="1" id="KW-0969">Cilium</keyword>
<keyword evidence="1" id="KW-0282">Flagellum</keyword>
<dbReference type="EMBL" id="BMJV01000006">
    <property type="protein sequence ID" value="GGG78596.1"/>
    <property type="molecule type" value="Genomic_DNA"/>
</dbReference>
<dbReference type="InterPro" id="IPR010845">
    <property type="entry name" value="FlaF"/>
</dbReference>